<keyword evidence="2" id="KW-0479">Metal-binding</keyword>
<dbReference type="Proteomes" id="UP000184406">
    <property type="component" value="Unassembled WGS sequence"/>
</dbReference>
<dbReference type="GO" id="GO:0046872">
    <property type="term" value="F:metal ion binding"/>
    <property type="evidence" value="ECO:0007669"/>
    <property type="project" value="UniProtKB-KW"/>
</dbReference>
<dbReference type="AlphaFoldDB" id="A0A1M4U6V8"/>
<protein>
    <submittedName>
        <fullName evidence="6">Glyoxylase, beta-lactamase superfamily II</fullName>
    </submittedName>
</protein>
<dbReference type="Gene3D" id="3.60.15.10">
    <property type="entry name" value="Ribonuclease Z/Hydroxyacylglutathione hydrolase-like"/>
    <property type="match status" value="1"/>
</dbReference>
<dbReference type="CDD" id="cd16281">
    <property type="entry name" value="metallo-hydrolase-like_MBL-fold"/>
    <property type="match status" value="1"/>
</dbReference>
<comment type="similarity">
    <text evidence="1">Belongs to the metallo-beta-lactamase superfamily.</text>
</comment>
<dbReference type="InterPro" id="IPR001279">
    <property type="entry name" value="Metallo-B-lactamas"/>
</dbReference>
<accession>A0A1M4U6V8</accession>
<dbReference type="InterPro" id="IPR051013">
    <property type="entry name" value="MBL_superfamily_lactonases"/>
</dbReference>
<dbReference type="OrthoDB" id="9802897at2"/>
<evidence type="ECO:0000313" key="7">
    <source>
        <dbReference type="Proteomes" id="UP000184406"/>
    </source>
</evidence>
<dbReference type="SUPFAM" id="SSF56281">
    <property type="entry name" value="Metallo-hydrolase/oxidoreductase"/>
    <property type="match status" value="1"/>
</dbReference>
<keyword evidence="4" id="KW-0862">Zinc</keyword>
<dbReference type="Pfam" id="PF00753">
    <property type="entry name" value="Lactamase_B"/>
    <property type="match status" value="1"/>
</dbReference>
<dbReference type="PANTHER" id="PTHR42978:SF6">
    <property type="entry name" value="QUORUM-QUENCHING LACTONASE YTNP-RELATED"/>
    <property type="match status" value="1"/>
</dbReference>
<organism evidence="6 7">
    <name type="scientific">Arenibacter palladensis</name>
    <dbReference type="NCBI Taxonomy" id="237373"/>
    <lineage>
        <taxon>Bacteria</taxon>
        <taxon>Pseudomonadati</taxon>
        <taxon>Bacteroidota</taxon>
        <taxon>Flavobacteriia</taxon>
        <taxon>Flavobacteriales</taxon>
        <taxon>Flavobacteriaceae</taxon>
        <taxon>Arenibacter</taxon>
    </lineage>
</organism>
<dbReference type="RefSeq" id="WP_072860152.1">
    <property type="nucleotide sequence ID" value="NZ_FQUX01000001.1"/>
</dbReference>
<evidence type="ECO:0000256" key="3">
    <source>
        <dbReference type="ARBA" id="ARBA00022801"/>
    </source>
</evidence>
<keyword evidence="7" id="KW-1185">Reference proteome</keyword>
<dbReference type="GO" id="GO:0016787">
    <property type="term" value="F:hydrolase activity"/>
    <property type="evidence" value="ECO:0007669"/>
    <property type="project" value="UniProtKB-KW"/>
</dbReference>
<evidence type="ECO:0000313" key="6">
    <source>
        <dbReference type="EMBL" id="SHE52386.1"/>
    </source>
</evidence>
<evidence type="ECO:0000256" key="1">
    <source>
        <dbReference type="ARBA" id="ARBA00007749"/>
    </source>
</evidence>
<feature type="domain" description="Metallo-beta-lactamase" evidence="5">
    <location>
        <begin position="42"/>
        <end position="257"/>
    </location>
</feature>
<reference evidence="7" key="1">
    <citation type="submission" date="2016-11" db="EMBL/GenBank/DDBJ databases">
        <authorList>
            <person name="Varghese N."/>
            <person name="Submissions S."/>
        </authorList>
    </citation>
    <scope>NUCLEOTIDE SEQUENCE [LARGE SCALE GENOMIC DNA]</scope>
    <source>
        <strain evidence="7">DSM 17539</strain>
    </source>
</reference>
<gene>
    <name evidence="6" type="ORF">SAMN03080594_101511</name>
</gene>
<dbReference type="SMART" id="SM00849">
    <property type="entry name" value="Lactamase_B"/>
    <property type="match status" value="1"/>
</dbReference>
<evidence type="ECO:0000259" key="5">
    <source>
        <dbReference type="SMART" id="SM00849"/>
    </source>
</evidence>
<evidence type="ECO:0000256" key="4">
    <source>
        <dbReference type="ARBA" id="ARBA00022833"/>
    </source>
</evidence>
<dbReference type="InterPro" id="IPR036866">
    <property type="entry name" value="RibonucZ/Hydroxyglut_hydro"/>
</dbReference>
<sequence>MKLYPIESGNFKLDGGAMFGVVPKSIWNRTNPADSNNMIDMAARCLLIENGDRLTLIDTGMGNKQSDKFFGYYYRWGDQSLDKSLKKYGFHRDDITDVFLTHLHFDHCGGSIQWNKDRTGYEPAFKNAVFWTNEAHWQWATEPNAREKASFLTENLIPMQESGQLRFVERTGNPFAEKSELDFGILFVDGHTEKQMIPHINYKNKTLVFAADLLPTAGHIPLPYVMGYDTRPLLTLSEKALFLDKAVKDDYYLFLEHDAHNQICTLQTTDKGIRLKEIHTFAQLFE</sequence>
<keyword evidence="3" id="KW-0378">Hydrolase</keyword>
<evidence type="ECO:0000256" key="2">
    <source>
        <dbReference type="ARBA" id="ARBA00022723"/>
    </source>
</evidence>
<dbReference type="PANTHER" id="PTHR42978">
    <property type="entry name" value="QUORUM-QUENCHING LACTONASE YTNP-RELATED-RELATED"/>
    <property type="match status" value="1"/>
</dbReference>
<proteinExistence type="inferred from homology"/>
<dbReference type="EMBL" id="FQUX01000001">
    <property type="protein sequence ID" value="SHE52386.1"/>
    <property type="molecule type" value="Genomic_DNA"/>
</dbReference>
<name>A0A1M4U6V8_9FLAO</name>